<evidence type="ECO:0000313" key="1">
    <source>
        <dbReference type="EMBL" id="KAK4028947.1"/>
    </source>
</evidence>
<proteinExistence type="predicted"/>
<dbReference type="EMBL" id="JAOYFB010000039">
    <property type="protein sequence ID" value="KAK4028947.1"/>
    <property type="molecule type" value="Genomic_DNA"/>
</dbReference>
<protein>
    <submittedName>
        <fullName evidence="1">Uncharacterized protein</fullName>
    </submittedName>
</protein>
<accession>A0ABR0AUY3</accession>
<keyword evidence="2" id="KW-1185">Reference proteome</keyword>
<name>A0ABR0AUY3_9CRUS</name>
<reference evidence="1 2" key="1">
    <citation type="journal article" date="2023" name="Nucleic Acids Res.">
        <title>The hologenome of Daphnia magna reveals possible DNA methylation and microbiome-mediated evolution of the host genome.</title>
        <authorList>
            <person name="Chaturvedi A."/>
            <person name="Li X."/>
            <person name="Dhandapani V."/>
            <person name="Marshall H."/>
            <person name="Kissane S."/>
            <person name="Cuenca-Cambronero M."/>
            <person name="Asole G."/>
            <person name="Calvet F."/>
            <person name="Ruiz-Romero M."/>
            <person name="Marangio P."/>
            <person name="Guigo R."/>
            <person name="Rago D."/>
            <person name="Mirbahai L."/>
            <person name="Eastwood N."/>
            <person name="Colbourne J.K."/>
            <person name="Zhou J."/>
            <person name="Mallon E."/>
            <person name="Orsini L."/>
        </authorList>
    </citation>
    <scope>NUCLEOTIDE SEQUENCE [LARGE SCALE GENOMIC DNA]</scope>
    <source>
        <strain evidence="1">LRV0_1</strain>
    </source>
</reference>
<gene>
    <name evidence="1" type="ORF">OUZ56_021965</name>
</gene>
<comment type="caution">
    <text evidence="1">The sequence shown here is derived from an EMBL/GenBank/DDBJ whole genome shotgun (WGS) entry which is preliminary data.</text>
</comment>
<sequence>MTWLKIYVVDAIQWFPARPSRPSTSSETLLLPSLCAGCQQNIKRSRDVESNEITHLLLSDRALSSSAKKDPVDDCVRLGRLLILLLLTLFLRCRFDVELNARGRHSHNFLSNFKATNTAYNQDREVNSKGFTATD</sequence>
<organism evidence="1 2">
    <name type="scientific">Daphnia magna</name>
    <dbReference type="NCBI Taxonomy" id="35525"/>
    <lineage>
        <taxon>Eukaryota</taxon>
        <taxon>Metazoa</taxon>
        <taxon>Ecdysozoa</taxon>
        <taxon>Arthropoda</taxon>
        <taxon>Crustacea</taxon>
        <taxon>Branchiopoda</taxon>
        <taxon>Diplostraca</taxon>
        <taxon>Cladocera</taxon>
        <taxon>Anomopoda</taxon>
        <taxon>Daphniidae</taxon>
        <taxon>Daphnia</taxon>
    </lineage>
</organism>
<dbReference type="Proteomes" id="UP001234178">
    <property type="component" value="Unassembled WGS sequence"/>
</dbReference>
<evidence type="ECO:0000313" key="2">
    <source>
        <dbReference type="Proteomes" id="UP001234178"/>
    </source>
</evidence>